<evidence type="ECO:0000313" key="5">
    <source>
        <dbReference type="Proteomes" id="UP001158049"/>
    </source>
</evidence>
<keyword evidence="5" id="KW-1185">Reference proteome</keyword>
<evidence type="ECO:0000256" key="1">
    <source>
        <dbReference type="ARBA" id="ARBA00001946"/>
    </source>
</evidence>
<dbReference type="PROSITE" id="PS51462">
    <property type="entry name" value="NUDIX"/>
    <property type="match status" value="1"/>
</dbReference>
<keyword evidence="2" id="KW-0378">Hydrolase</keyword>
<name>A0ABY1QAS1_9BURK</name>
<dbReference type="PANTHER" id="PTHR21340">
    <property type="entry name" value="DIADENOSINE 5,5-P1,P4-TETRAPHOSPHATE PYROPHOSPHOHYDROLASE MUTT"/>
    <property type="match status" value="1"/>
</dbReference>
<comment type="caution">
    <text evidence="4">The sequence shown here is derived from an EMBL/GenBank/DDBJ whole genome shotgun (WGS) entry which is preliminary data.</text>
</comment>
<feature type="domain" description="Nudix hydrolase" evidence="3">
    <location>
        <begin position="13"/>
        <end position="151"/>
    </location>
</feature>
<sequence>MTKHSLDFSTRHDLPVSCGVVVINSRGQVLLCHVTGHDLWDLPKGMQEAGEPPIHTARRELHEETGLEFAEDLFVELGRFDFRPDKRLHLFRVRAPASLADISHLTCASHFIHPDTGEPTPEMDGFRWASRDDVRRLCGPNMQRVLLGVDW</sequence>
<dbReference type="InterPro" id="IPR015797">
    <property type="entry name" value="NUDIX_hydrolase-like_dom_sf"/>
</dbReference>
<evidence type="ECO:0000259" key="3">
    <source>
        <dbReference type="PROSITE" id="PS51462"/>
    </source>
</evidence>
<proteinExistence type="predicted"/>
<dbReference type="EMBL" id="FXUL01000010">
    <property type="protein sequence ID" value="SMP65005.1"/>
    <property type="molecule type" value="Genomic_DNA"/>
</dbReference>
<dbReference type="InterPro" id="IPR020084">
    <property type="entry name" value="NUDIX_hydrolase_CS"/>
</dbReference>
<dbReference type="Gene3D" id="3.90.79.10">
    <property type="entry name" value="Nucleoside Triphosphate Pyrophosphohydrolase"/>
    <property type="match status" value="1"/>
</dbReference>
<dbReference type="InterPro" id="IPR051325">
    <property type="entry name" value="Nudix_hydrolase_domain"/>
</dbReference>
<dbReference type="PANTHER" id="PTHR21340:SF0">
    <property type="entry name" value="BIS(5'-NUCLEOSYL)-TETRAPHOSPHATASE [ASYMMETRICAL]"/>
    <property type="match status" value="1"/>
</dbReference>
<evidence type="ECO:0000313" key="4">
    <source>
        <dbReference type="EMBL" id="SMP65005.1"/>
    </source>
</evidence>
<comment type="cofactor">
    <cofactor evidence="1">
        <name>Mg(2+)</name>
        <dbReference type="ChEBI" id="CHEBI:18420"/>
    </cofactor>
</comment>
<dbReference type="RefSeq" id="WP_283442973.1">
    <property type="nucleotide sequence ID" value="NZ_FXUL01000010.1"/>
</dbReference>
<reference evidence="4 5" key="1">
    <citation type="submission" date="2017-05" db="EMBL/GenBank/DDBJ databases">
        <authorList>
            <person name="Varghese N."/>
            <person name="Submissions S."/>
        </authorList>
    </citation>
    <scope>NUCLEOTIDE SEQUENCE [LARGE SCALE GENOMIC DNA]</scope>
    <source>
        <strain evidence="4 5">DSM 26001</strain>
    </source>
</reference>
<evidence type="ECO:0000256" key="2">
    <source>
        <dbReference type="ARBA" id="ARBA00022801"/>
    </source>
</evidence>
<gene>
    <name evidence="4" type="ORF">SAMN06295970_110135</name>
</gene>
<organism evidence="4 5">
    <name type="scientific">Noviherbaspirillum suwonense</name>
    <dbReference type="NCBI Taxonomy" id="1224511"/>
    <lineage>
        <taxon>Bacteria</taxon>
        <taxon>Pseudomonadati</taxon>
        <taxon>Pseudomonadota</taxon>
        <taxon>Betaproteobacteria</taxon>
        <taxon>Burkholderiales</taxon>
        <taxon>Oxalobacteraceae</taxon>
        <taxon>Noviherbaspirillum</taxon>
    </lineage>
</organism>
<dbReference type="Proteomes" id="UP001158049">
    <property type="component" value="Unassembled WGS sequence"/>
</dbReference>
<protein>
    <submittedName>
        <fullName evidence="4">8-oxo-dGTP diphosphatase</fullName>
    </submittedName>
</protein>
<dbReference type="InterPro" id="IPR000086">
    <property type="entry name" value="NUDIX_hydrolase_dom"/>
</dbReference>
<accession>A0ABY1QAS1</accession>
<dbReference type="Pfam" id="PF00293">
    <property type="entry name" value="NUDIX"/>
    <property type="match status" value="1"/>
</dbReference>
<dbReference type="PROSITE" id="PS00893">
    <property type="entry name" value="NUDIX_BOX"/>
    <property type="match status" value="1"/>
</dbReference>
<dbReference type="SUPFAM" id="SSF55811">
    <property type="entry name" value="Nudix"/>
    <property type="match status" value="1"/>
</dbReference>